<comment type="subunit">
    <text evidence="9 10">In the presence of PdxS, forms a dodecamer of heterodimers. Only shows activity in the heterodimer.</text>
</comment>
<keyword evidence="3 10" id="KW-0663">Pyridoxal phosphate</keyword>
<name>A0A564TYC1_STRVE</name>
<dbReference type="GO" id="GO:0036381">
    <property type="term" value="F:pyridoxal 5'-phosphate synthase (glutamine hydrolysing) activity"/>
    <property type="evidence" value="ECO:0007669"/>
    <property type="project" value="UniProtKB-UniRule"/>
</dbReference>
<evidence type="ECO:0000313" key="13">
    <source>
        <dbReference type="EMBL" id="VUX12234.1"/>
    </source>
</evidence>
<dbReference type="Gene3D" id="3.40.50.880">
    <property type="match status" value="1"/>
</dbReference>
<dbReference type="PROSITE" id="PS51273">
    <property type="entry name" value="GATASE_TYPE_1"/>
    <property type="match status" value="1"/>
</dbReference>
<dbReference type="PROSITE" id="PS01236">
    <property type="entry name" value="PDXT_SNO_1"/>
    <property type="match status" value="1"/>
</dbReference>
<feature type="binding site" evidence="10 12">
    <location>
        <position position="109"/>
    </location>
    <ligand>
        <name>L-glutamine</name>
        <dbReference type="ChEBI" id="CHEBI:58359"/>
    </ligand>
</feature>
<dbReference type="InterPro" id="IPR021196">
    <property type="entry name" value="PdxT/SNO_CS"/>
</dbReference>
<evidence type="ECO:0000256" key="8">
    <source>
        <dbReference type="ARBA" id="ARBA00054599"/>
    </source>
</evidence>
<comment type="similarity">
    <text evidence="1 10">Belongs to the glutaminase PdxT/SNO family.</text>
</comment>
<dbReference type="GO" id="GO:0005829">
    <property type="term" value="C:cytosol"/>
    <property type="evidence" value="ECO:0007669"/>
    <property type="project" value="TreeGrafter"/>
</dbReference>
<feature type="active site" description="Charge relay system" evidence="10 11">
    <location>
        <position position="174"/>
    </location>
</feature>
<organism evidence="13 14">
    <name type="scientific">Streptococcus vestibularis</name>
    <dbReference type="NCBI Taxonomy" id="1343"/>
    <lineage>
        <taxon>Bacteria</taxon>
        <taxon>Bacillati</taxon>
        <taxon>Bacillota</taxon>
        <taxon>Bacilli</taxon>
        <taxon>Lactobacillales</taxon>
        <taxon>Streptococcaceae</taxon>
        <taxon>Streptococcus</taxon>
    </lineage>
</organism>
<evidence type="ECO:0000256" key="7">
    <source>
        <dbReference type="ARBA" id="ARBA00049534"/>
    </source>
</evidence>
<keyword evidence="2 10" id="KW-0378">Hydrolase</keyword>
<dbReference type="CDD" id="cd01749">
    <property type="entry name" value="GATase1_PB"/>
    <property type="match status" value="1"/>
</dbReference>
<accession>A0A564TYC1</accession>
<dbReference type="Proteomes" id="UP000380217">
    <property type="component" value="Unassembled WGS sequence"/>
</dbReference>
<gene>
    <name evidence="10 13" type="primary">pdxT</name>
    <name evidence="13" type="ORF">SSSS39_00345</name>
</gene>
<dbReference type="HAMAP" id="MF_01615">
    <property type="entry name" value="PdxT"/>
    <property type="match status" value="1"/>
</dbReference>
<evidence type="ECO:0000313" key="14">
    <source>
        <dbReference type="Proteomes" id="UP000380217"/>
    </source>
</evidence>
<feature type="active site" description="Charge relay system" evidence="10 11">
    <location>
        <position position="172"/>
    </location>
</feature>
<evidence type="ECO:0000256" key="12">
    <source>
        <dbReference type="PIRSR" id="PIRSR005639-2"/>
    </source>
</evidence>
<dbReference type="Pfam" id="PF01174">
    <property type="entry name" value="SNO"/>
    <property type="match status" value="1"/>
</dbReference>
<dbReference type="InterPro" id="IPR029062">
    <property type="entry name" value="Class_I_gatase-like"/>
</dbReference>
<comment type="pathway">
    <text evidence="10">Cofactor biosynthesis; pyridoxal 5'-phosphate biosynthesis.</text>
</comment>
<dbReference type="NCBIfam" id="TIGR03800">
    <property type="entry name" value="PLP_synth_Pdx2"/>
    <property type="match status" value="1"/>
</dbReference>
<dbReference type="RefSeq" id="WP_154865100.1">
    <property type="nucleotide sequence ID" value="NZ_CABHNJ010000037.1"/>
</dbReference>
<reference evidence="13 14" key="1">
    <citation type="submission" date="2019-07" db="EMBL/GenBank/DDBJ databases">
        <authorList>
            <person name="Hibberd C M."/>
            <person name="Gehrig L. J."/>
            <person name="Chang H.-W."/>
            <person name="Venkatesh S."/>
        </authorList>
    </citation>
    <scope>NUCLEOTIDE SEQUENCE [LARGE SCALE GENOMIC DNA]</scope>
    <source>
        <strain evidence="13">Streptococcus_salivarius_SS_Bg39</strain>
    </source>
</reference>
<dbReference type="GO" id="GO:0004359">
    <property type="term" value="F:glutaminase activity"/>
    <property type="evidence" value="ECO:0007669"/>
    <property type="project" value="UniProtKB-UniRule"/>
</dbReference>
<dbReference type="PIRSF" id="PIRSF005639">
    <property type="entry name" value="Glut_amidoT_SNO"/>
    <property type="match status" value="1"/>
</dbReference>
<evidence type="ECO:0000256" key="4">
    <source>
        <dbReference type="ARBA" id="ARBA00022962"/>
    </source>
</evidence>
<comment type="function">
    <text evidence="8 10">Catalyzes the hydrolysis of glutamine to glutamate and ammonia as part of the biosynthesis of pyridoxal 5'-phosphate. The resulting ammonia molecule is channeled to the active site of PdxS.</text>
</comment>
<sequence length="197" mass="21367">MTKIGILALQGAFAEHEQVLKALGVETVQIRNQKDWETHADLDGLILPGGESTVMGKLLNDLDLFEPIKTKINAGLPVFGTCAGLILLAKTIVGDQTKHLASMDINVVRNAYGRQLGSFVTNADFKGIGEIPMVIIRGPIIEAVGPEVEILAQVNGAIVAAKEKQILVTSFHPELTGDTRVHTYFLEMINQSKKEKL</sequence>
<dbReference type="GO" id="GO:0042823">
    <property type="term" value="P:pyridoxal phosphate biosynthetic process"/>
    <property type="evidence" value="ECO:0007669"/>
    <property type="project" value="UniProtKB-UniRule"/>
</dbReference>
<comment type="catalytic activity">
    <reaction evidence="7 10">
        <text>L-glutamine + H2O = L-glutamate + NH4(+)</text>
        <dbReference type="Rhea" id="RHEA:15889"/>
        <dbReference type="ChEBI" id="CHEBI:15377"/>
        <dbReference type="ChEBI" id="CHEBI:28938"/>
        <dbReference type="ChEBI" id="CHEBI:29985"/>
        <dbReference type="ChEBI" id="CHEBI:58359"/>
        <dbReference type="EC" id="3.5.1.2"/>
    </reaction>
</comment>
<dbReference type="GO" id="GO:0016740">
    <property type="term" value="F:transferase activity"/>
    <property type="evidence" value="ECO:0007669"/>
    <property type="project" value="UniProtKB-KW"/>
</dbReference>
<proteinExistence type="inferred from homology"/>
<keyword evidence="13" id="KW-0808">Transferase</keyword>
<feature type="binding site" evidence="10 12">
    <location>
        <begin position="50"/>
        <end position="52"/>
    </location>
    <ligand>
        <name>L-glutamine</name>
        <dbReference type="ChEBI" id="CHEBI:58359"/>
    </ligand>
</feature>
<dbReference type="FunFam" id="3.40.50.880:FF:000010">
    <property type="entry name" value="uncharacterized protein LOC100176842 isoform X2"/>
    <property type="match status" value="1"/>
</dbReference>
<dbReference type="EC" id="4.3.3.6" evidence="10"/>
<dbReference type="SUPFAM" id="SSF52317">
    <property type="entry name" value="Class I glutamine amidotransferase-like"/>
    <property type="match status" value="1"/>
</dbReference>
<dbReference type="PROSITE" id="PS51130">
    <property type="entry name" value="PDXT_SNO_2"/>
    <property type="match status" value="1"/>
</dbReference>
<keyword evidence="4 10" id="KW-0315">Glutamine amidotransferase</keyword>
<evidence type="ECO:0000256" key="9">
    <source>
        <dbReference type="ARBA" id="ARBA00064749"/>
    </source>
</evidence>
<evidence type="ECO:0000256" key="1">
    <source>
        <dbReference type="ARBA" id="ARBA00008345"/>
    </source>
</evidence>
<dbReference type="GO" id="GO:0006543">
    <property type="term" value="P:L-glutamine catabolic process"/>
    <property type="evidence" value="ECO:0007669"/>
    <property type="project" value="UniProtKB-UniRule"/>
</dbReference>
<dbReference type="GO" id="GO:1903600">
    <property type="term" value="C:glutaminase complex"/>
    <property type="evidence" value="ECO:0007669"/>
    <property type="project" value="TreeGrafter"/>
</dbReference>
<keyword evidence="5 10" id="KW-0456">Lyase</keyword>
<dbReference type="UniPathway" id="UPA00245"/>
<evidence type="ECO:0000256" key="6">
    <source>
        <dbReference type="ARBA" id="ARBA00047992"/>
    </source>
</evidence>
<dbReference type="EMBL" id="CABHNJ010000037">
    <property type="protein sequence ID" value="VUX12234.1"/>
    <property type="molecule type" value="Genomic_DNA"/>
</dbReference>
<dbReference type="InterPro" id="IPR002161">
    <property type="entry name" value="PdxT/SNO"/>
</dbReference>
<evidence type="ECO:0000256" key="11">
    <source>
        <dbReference type="PIRSR" id="PIRSR005639-1"/>
    </source>
</evidence>
<dbReference type="PANTHER" id="PTHR31559:SF0">
    <property type="entry name" value="PYRIDOXAL 5'-PHOSPHATE SYNTHASE SUBUNIT SNO1-RELATED"/>
    <property type="match status" value="1"/>
</dbReference>
<dbReference type="EC" id="3.5.1.2" evidence="10"/>
<evidence type="ECO:0000256" key="5">
    <source>
        <dbReference type="ARBA" id="ARBA00023239"/>
    </source>
</evidence>
<comment type="catalytic activity">
    <reaction evidence="6 10">
        <text>aldehydo-D-ribose 5-phosphate + D-glyceraldehyde 3-phosphate + L-glutamine = pyridoxal 5'-phosphate + L-glutamate + phosphate + 3 H2O + H(+)</text>
        <dbReference type="Rhea" id="RHEA:31507"/>
        <dbReference type="ChEBI" id="CHEBI:15377"/>
        <dbReference type="ChEBI" id="CHEBI:15378"/>
        <dbReference type="ChEBI" id="CHEBI:29985"/>
        <dbReference type="ChEBI" id="CHEBI:43474"/>
        <dbReference type="ChEBI" id="CHEBI:58273"/>
        <dbReference type="ChEBI" id="CHEBI:58359"/>
        <dbReference type="ChEBI" id="CHEBI:59776"/>
        <dbReference type="ChEBI" id="CHEBI:597326"/>
        <dbReference type="EC" id="4.3.3.6"/>
    </reaction>
</comment>
<protein>
    <recommendedName>
        <fullName evidence="10">Pyridoxal 5'-phosphate synthase subunit PdxT</fullName>
        <ecNumber evidence="10">4.3.3.6</ecNumber>
    </recommendedName>
    <alternativeName>
        <fullName evidence="10">Pdx2</fullName>
    </alternativeName>
    <alternativeName>
        <fullName evidence="10">Pyridoxal 5'-phosphate synthase glutaminase subunit</fullName>
        <ecNumber evidence="10">3.5.1.2</ecNumber>
    </alternativeName>
</protein>
<feature type="binding site" evidence="10 12">
    <location>
        <begin position="136"/>
        <end position="137"/>
    </location>
    <ligand>
        <name>L-glutamine</name>
        <dbReference type="ChEBI" id="CHEBI:58359"/>
    </ligand>
</feature>
<feature type="active site" description="Nucleophile" evidence="10 11">
    <location>
        <position position="82"/>
    </location>
</feature>
<evidence type="ECO:0000256" key="2">
    <source>
        <dbReference type="ARBA" id="ARBA00022801"/>
    </source>
</evidence>
<evidence type="ECO:0000256" key="10">
    <source>
        <dbReference type="HAMAP-Rule" id="MF_01615"/>
    </source>
</evidence>
<dbReference type="AlphaFoldDB" id="A0A564TYC1"/>
<dbReference type="PANTHER" id="PTHR31559">
    <property type="entry name" value="PYRIDOXAL 5'-PHOSPHATE SYNTHASE SUBUNIT SNO"/>
    <property type="match status" value="1"/>
</dbReference>
<dbReference type="GO" id="GO:0008614">
    <property type="term" value="P:pyridoxine metabolic process"/>
    <property type="evidence" value="ECO:0007669"/>
    <property type="project" value="TreeGrafter"/>
</dbReference>
<evidence type="ECO:0000256" key="3">
    <source>
        <dbReference type="ARBA" id="ARBA00022898"/>
    </source>
</evidence>